<sequence length="146" mass="16805">MCFLGRFPSCKSSEELEAKLVSAFGCNFRTLSVSGGTWVSSKNVLRRRILSISEVANDSLLKKLKEFADLVEKILDSNVRVEEYVKIDDDLSIEKENLHVSDFIHRNTTEALLFLRDDDEESLMKTANQRLFGSTKIQRKIKKHFF</sequence>
<accession>A0A4Y2IGA2</accession>
<dbReference type="EMBL" id="BGPR01002640">
    <property type="protein sequence ID" value="GBM76698.1"/>
    <property type="molecule type" value="Genomic_DNA"/>
</dbReference>
<organism evidence="1 2">
    <name type="scientific">Araneus ventricosus</name>
    <name type="common">Orbweaver spider</name>
    <name type="synonym">Epeira ventricosa</name>
    <dbReference type="NCBI Taxonomy" id="182803"/>
    <lineage>
        <taxon>Eukaryota</taxon>
        <taxon>Metazoa</taxon>
        <taxon>Ecdysozoa</taxon>
        <taxon>Arthropoda</taxon>
        <taxon>Chelicerata</taxon>
        <taxon>Arachnida</taxon>
        <taxon>Araneae</taxon>
        <taxon>Araneomorphae</taxon>
        <taxon>Entelegynae</taxon>
        <taxon>Araneoidea</taxon>
        <taxon>Araneidae</taxon>
        <taxon>Araneus</taxon>
    </lineage>
</organism>
<dbReference type="OrthoDB" id="7699636at2759"/>
<gene>
    <name evidence="1" type="ORF">AVEN_196962_1</name>
</gene>
<evidence type="ECO:0000313" key="2">
    <source>
        <dbReference type="Proteomes" id="UP000499080"/>
    </source>
</evidence>
<dbReference type="Proteomes" id="UP000499080">
    <property type="component" value="Unassembled WGS sequence"/>
</dbReference>
<keyword evidence="2" id="KW-1185">Reference proteome</keyword>
<name>A0A4Y2IGA2_ARAVE</name>
<protein>
    <submittedName>
        <fullName evidence="1">Uncharacterized protein</fullName>
    </submittedName>
</protein>
<reference evidence="1 2" key="1">
    <citation type="journal article" date="2019" name="Sci. Rep.">
        <title>Orb-weaving spider Araneus ventricosus genome elucidates the spidroin gene catalogue.</title>
        <authorList>
            <person name="Kono N."/>
            <person name="Nakamura H."/>
            <person name="Ohtoshi R."/>
            <person name="Moran D.A.P."/>
            <person name="Shinohara A."/>
            <person name="Yoshida Y."/>
            <person name="Fujiwara M."/>
            <person name="Mori M."/>
            <person name="Tomita M."/>
            <person name="Arakawa K."/>
        </authorList>
    </citation>
    <scope>NUCLEOTIDE SEQUENCE [LARGE SCALE GENOMIC DNA]</scope>
</reference>
<dbReference type="AlphaFoldDB" id="A0A4Y2IGA2"/>
<proteinExistence type="predicted"/>
<comment type="caution">
    <text evidence="1">The sequence shown here is derived from an EMBL/GenBank/DDBJ whole genome shotgun (WGS) entry which is preliminary data.</text>
</comment>
<evidence type="ECO:0000313" key="1">
    <source>
        <dbReference type="EMBL" id="GBM76698.1"/>
    </source>
</evidence>